<proteinExistence type="predicted"/>
<keyword evidence="6" id="KW-0408">Iron</keyword>
<dbReference type="InterPro" id="IPR006620">
    <property type="entry name" value="Pro_4_hyd_alph"/>
</dbReference>
<evidence type="ECO:0000313" key="9">
    <source>
        <dbReference type="Proteomes" id="UP000218899"/>
    </source>
</evidence>
<evidence type="ECO:0000256" key="6">
    <source>
        <dbReference type="ARBA" id="ARBA00023004"/>
    </source>
</evidence>
<dbReference type="SMART" id="SM00702">
    <property type="entry name" value="P4Hc"/>
    <property type="match status" value="1"/>
</dbReference>
<evidence type="ECO:0000256" key="4">
    <source>
        <dbReference type="ARBA" id="ARBA00022964"/>
    </source>
</evidence>
<dbReference type="GO" id="GO:0005506">
    <property type="term" value="F:iron ion binding"/>
    <property type="evidence" value="ECO:0007669"/>
    <property type="project" value="InterPro"/>
</dbReference>
<organism evidence="8 9">
    <name type="scientific">Sulfurifustis variabilis</name>
    <dbReference type="NCBI Taxonomy" id="1675686"/>
    <lineage>
        <taxon>Bacteria</taxon>
        <taxon>Pseudomonadati</taxon>
        <taxon>Pseudomonadota</taxon>
        <taxon>Gammaproteobacteria</taxon>
        <taxon>Acidiferrobacterales</taxon>
        <taxon>Acidiferrobacteraceae</taxon>
        <taxon>Sulfurifustis</taxon>
    </lineage>
</organism>
<gene>
    <name evidence="8" type="ORF">SVA_1940</name>
</gene>
<dbReference type="OrthoDB" id="564897at2"/>
<accession>A0A1B4V4M5</accession>
<keyword evidence="9" id="KW-1185">Reference proteome</keyword>
<name>A0A1B4V4M5_9GAMM</name>
<evidence type="ECO:0000313" key="8">
    <source>
        <dbReference type="EMBL" id="BAU48493.1"/>
    </source>
</evidence>
<comment type="cofactor">
    <cofactor evidence="1">
        <name>L-ascorbate</name>
        <dbReference type="ChEBI" id="CHEBI:38290"/>
    </cofactor>
</comment>
<dbReference type="GO" id="GO:0051213">
    <property type="term" value="F:dioxygenase activity"/>
    <property type="evidence" value="ECO:0007669"/>
    <property type="project" value="UniProtKB-KW"/>
</dbReference>
<evidence type="ECO:0000259" key="7">
    <source>
        <dbReference type="PROSITE" id="PS51471"/>
    </source>
</evidence>
<dbReference type="KEGG" id="sva:SVA_1940"/>
<dbReference type="InterPro" id="IPR045054">
    <property type="entry name" value="P4HA-like"/>
</dbReference>
<dbReference type="InterPro" id="IPR005123">
    <property type="entry name" value="Oxoglu/Fe-dep_dioxygenase_dom"/>
</dbReference>
<evidence type="ECO:0000256" key="3">
    <source>
        <dbReference type="ARBA" id="ARBA00022896"/>
    </source>
</evidence>
<dbReference type="EMBL" id="AP014936">
    <property type="protein sequence ID" value="BAU48493.1"/>
    <property type="molecule type" value="Genomic_DNA"/>
</dbReference>
<reference evidence="8 9" key="1">
    <citation type="submission" date="2015-08" db="EMBL/GenBank/DDBJ databases">
        <title>Complete genome sequence of Sulfurifustis variabilis.</title>
        <authorList>
            <person name="Miura A."/>
            <person name="Kojima H."/>
            <person name="Fukui M."/>
        </authorList>
    </citation>
    <scope>NUCLEOTIDE SEQUENCE [LARGE SCALE GENOMIC DNA]</scope>
    <source>
        <strain evidence="9">skN76</strain>
    </source>
</reference>
<dbReference type="AlphaFoldDB" id="A0A1B4V4M5"/>
<dbReference type="PANTHER" id="PTHR10869:SF246">
    <property type="entry name" value="TRANSMEMBRANE PROLYL 4-HYDROXYLASE"/>
    <property type="match status" value="1"/>
</dbReference>
<dbReference type="PANTHER" id="PTHR10869">
    <property type="entry name" value="PROLYL 4-HYDROXYLASE ALPHA SUBUNIT"/>
    <property type="match status" value="1"/>
</dbReference>
<feature type="domain" description="Fe2OG dioxygenase" evidence="7">
    <location>
        <begin position="94"/>
        <end position="189"/>
    </location>
</feature>
<keyword evidence="5" id="KW-0560">Oxidoreductase</keyword>
<evidence type="ECO:0000256" key="2">
    <source>
        <dbReference type="ARBA" id="ARBA00022723"/>
    </source>
</evidence>
<keyword evidence="3" id="KW-0847">Vitamin C</keyword>
<sequence length="190" mass="21953">MHEVKPLSFIYEIPSALARDVCREMIRRFEANRDQQYAGRLGAAQQEDASIKKSTDLRISGREDWRDIDRALVQSLGGAFREMGRTFPFFAVNRFKDLGYNLQRYEAGEYYHWHVDGGPGEFMSRQLVAIWYLNDVEGPGGETEFALQDVKLKPEEGKLVLFPPFWTHIHRAATVERGVKYIATTWICFA</sequence>
<protein>
    <submittedName>
        <fullName evidence="8">2OG-Fe(II) oxygenase</fullName>
    </submittedName>
</protein>
<dbReference type="Pfam" id="PF13640">
    <property type="entry name" value="2OG-FeII_Oxy_3"/>
    <property type="match status" value="1"/>
</dbReference>
<dbReference type="RefSeq" id="WP_096460996.1">
    <property type="nucleotide sequence ID" value="NZ_AP014936.1"/>
</dbReference>
<dbReference type="Gene3D" id="2.60.120.620">
    <property type="entry name" value="q2cbj1_9rhob like domain"/>
    <property type="match status" value="1"/>
</dbReference>
<dbReference type="Proteomes" id="UP000218899">
    <property type="component" value="Chromosome"/>
</dbReference>
<dbReference type="GO" id="GO:0031418">
    <property type="term" value="F:L-ascorbic acid binding"/>
    <property type="evidence" value="ECO:0007669"/>
    <property type="project" value="UniProtKB-KW"/>
</dbReference>
<dbReference type="PROSITE" id="PS51471">
    <property type="entry name" value="FE2OG_OXY"/>
    <property type="match status" value="1"/>
</dbReference>
<keyword evidence="4" id="KW-0223">Dioxygenase</keyword>
<evidence type="ECO:0000256" key="5">
    <source>
        <dbReference type="ARBA" id="ARBA00023002"/>
    </source>
</evidence>
<keyword evidence="2" id="KW-0479">Metal-binding</keyword>
<evidence type="ECO:0000256" key="1">
    <source>
        <dbReference type="ARBA" id="ARBA00001961"/>
    </source>
</evidence>
<dbReference type="InterPro" id="IPR044862">
    <property type="entry name" value="Pro_4_hyd_alph_FE2OG_OXY"/>
</dbReference>
<dbReference type="GO" id="GO:0016705">
    <property type="term" value="F:oxidoreductase activity, acting on paired donors, with incorporation or reduction of molecular oxygen"/>
    <property type="evidence" value="ECO:0007669"/>
    <property type="project" value="InterPro"/>
</dbReference>